<dbReference type="InterPro" id="IPR003959">
    <property type="entry name" value="ATPase_AAA_core"/>
</dbReference>
<keyword evidence="4" id="KW-0378">Hydrolase</keyword>
<keyword evidence="1" id="KW-0963">Cytoplasm</keyword>
<dbReference type="CDD" id="cd19500">
    <property type="entry name" value="RecA-like_Lon"/>
    <property type="match status" value="1"/>
</dbReference>
<reference evidence="10" key="1">
    <citation type="journal article" date="2014" name="Front. Microbiol.">
        <title>High frequency of phylogenetically diverse reductive dehalogenase-homologous genes in deep subseafloor sedimentary metagenomes.</title>
        <authorList>
            <person name="Kawai M."/>
            <person name="Futagami T."/>
            <person name="Toyoda A."/>
            <person name="Takaki Y."/>
            <person name="Nishi S."/>
            <person name="Hori S."/>
            <person name="Arai W."/>
            <person name="Tsubouchi T."/>
            <person name="Morono Y."/>
            <person name="Uchiyama I."/>
            <person name="Ito T."/>
            <person name="Fujiyama A."/>
            <person name="Inagaki F."/>
            <person name="Takami H."/>
        </authorList>
    </citation>
    <scope>NUCLEOTIDE SEQUENCE</scope>
    <source>
        <strain evidence="10">Expedition CK06-06</strain>
    </source>
</reference>
<dbReference type="InterPro" id="IPR027065">
    <property type="entry name" value="Lon_Prtase"/>
</dbReference>
<evidence type="ECO:0000256" key="7">
    <source>
        <dbReference type="ARBA" id="ARBA00023016"/>
    </source>
</evidence>
<evidence type="ECO:0000256" key="6">
    <source>
        <dbReference type="ARBA" id="ARBA00022840"/>
    </source>
</evidence>
<dbReference type="PANTHER" id="PTHR10046">
    <property type="entry name" value="ATP DEPENDENT LON PROTEASE FAMILY MEMBER"/>
    <property type="match status" value="1"/>
</dbReference>
<evidence type="ECO:0000259" key="8">
    <source>
        <dbReference type="PROSITE" id="PS51786"/>
    </source>
</evidence>
<sequence>MLQEIPLIEDEETEKLNTTVRMQVEKFIQLGIPLPTAFVVAATNISKPEIQTDLFASYLLSSTKQKQKILEENNLKIRLKKLTVYLGEELKRFEVQSQIRDKVQKEVGKTQREYYLRQQLKAIKNELGEFDESMALTRELEKKLQKKKMPKEARGKVLKEIERLENIPSMSPEYSYVRTYVELMLDVPWSEKTKDVMDLKKAKKILDGDHYDLEKVKTHILDYLAVRKLKGKSTKGPILCFVGPPGVGKTSLGQSIAKSLGRKFVRMSIGGIRDEAEIRGHRRTYVGALPGRIIQGLTQVGTNNPVFMLDEVDKVGMDYRGDPSSALLEVLDPEQNNSFRDHYLEVPFDLSNTMFITTANILDTIHPALRDRMETIEIPGYSSEEKIHIAEKFLIPKQLKEQGIEKYNVKFTGEAISLIIEEYTREAGVRNLEREIANICKKIAREIVEGKRYPRNITTERVRDFLGVSKIFPSEIEDKNRVGVATGLAYTPVGGDILLIESTYYGGSGELILTGKLGDVMQESAKAAISYIHSRAKAFGIEDKLFSKSDIHIHVPAGAVPKDGPSAA</sequence>
<evidence type="ECO:0000256" key="5">
    <source>
        <dbReference type="ARBA" id="ARBA00022825"/>
    </source>
</evidence>
<dbReference type="GO" id="GO:0004252">
    <property type="term" value="F:serine-type endopeptidase activity"/>
    <property type="evidence" value="ECO:0007669"/>
    <property type="project" value="InterPro"/>
</dbReference>
<dbReference type="NCBIfam" id="TIGR00763">
    <property type="entry name" value="lon"/>
    <property type="match status" value="1"/>
</dbReference>
<dbReference type="PROSITE" id="PS51786">
    <property type="entry name" value="LON_PROTEOLYTIC"/>
    <property type="match status" value="1"/>
</dbReference>
<evidence type="ECO:0000256" key="3">
    <source>
        <dbReference type="ARBA" id="ARBA00022741"/>
    </source>
</evidence>
<dbReference type="SMART" id="SM00382">
    <property type="entry name" value="AAA"/>
    <property type="match status" value="1"/>
</dbReference>
<dbReference type="InterPro" id="IPR003111">
    <property type="entry name" value="Lon_prtase_N"/>
</dbReference>
<dbReference type="PROSITE" id="PS51787">
    <property type="entry name" value="LON_N"/>
    <property type="match status" value="1"/>
</dbReference>
<dbReference type="Pfam" id="PF05362">
    <property type="entry name" value="Lon_C"/>
    <property type="match status" value="1"/>
</dbReference>
<dbReference type="GO" id="GO:0016887">
    <property type="term" value="F:ATP hydrolysis activity"/>
    <property type="evidence" value="ECO:0007669"/>
    <property type="project" value="InterPro"/>
</dbReference>
<feature type="domain" description="Lon proteolytic" evidence="8">
    <location>
        <begin position="479"/>
        <end position="568"/>
    </location>
</feature>
<dbReference type="SUPFAM" id="SSF52540">
    <property type="entry name" value="P-loop containing nucleoside triphosphate hydrolases"/>
    <property type="match status" value="1"/>
</dbReference>
<evidence type="ECO:0000256" key="1">
    <source>
        <dbReference type="ARBA" id="ARBA00022490"/>
    </source>
</evidence>
<dbReference type="GO" id="GO:0004176">
    <property type="term" value="F:ATP-dependent peptidase activity"/>
    <property type="evidence" value="ECO:0007669"/>
    <property type="project" value="InterPro"/>
</dbReference>
<dbReference type="AlphaFoldDB" id="X1B817"/>
<protein>
    <recommendedName>
        <fullName evidence="11">Endopeptidase La</fullName>
    </recommendedName>
</protein>
<dbReference type="Pfam" id="PF02190">
    <property type="entry name" value="LON_substr_bdg"/>
    <property type="match status" value="1"/>
</dbReference>
<dbReference type="InterPro" id="IPR027417">
    <property type="entry name" value="P-loop_NTPase"/>
</dbReference>
<keyword evidence="2" id="KW-0645">Protease</keyword>
<dbReference type="Gene3D" id="3.30.230.10">
    <property type="match status" value="1"/>
</dbReference>
<comment type="caution">
    <text evidence="10">The sequence shown here is derived from an EMBL/GenBank/DDBJ whole genome shotgun (WGS) entry which is preliminary data.</text>
</comment>
<dbReference type="Gene3D" id="1.20.58.1480">
    <property type="match status" value="1"/>
</dbReference>
<evidence type="ECO:0000259" key="9">
    <source>
        <dbReference type="PROSITE" id="PS51787"/>
    </source>
</evidence>
<dbReference type="GO" id="GO:0030163">
    <property type="term" value="P:protein catabolic process"/>
    <property type="evidence" value="ECO:0007669"/>
    <property type="project" value="InterPro"/>
</dbReference>
<keyword evidence="5" id="KW-0720">Serine protease</keyword>
<proteinExistence type="predicted"/>
<accession>X1B817</accession>
<dbReference type="InterPro" id="IPR008269">
    <property type="entry name" value="Lon_proteolytic"/>
</dbReference>
<dbReference type="EMBL" id="BART01001395">
    <property type="protein sequence ID" value="GAG68126.1"/>
    <property type="molecule type" value="Genomic_DNA"/>
</dbReference>
<dbReference type="InterPro" id="IPR015947">
    <property type="entry name" value="PUA-like_sf"/>
</dbReference>
<dbReference type="InterPro" id="IPR020568">
    <property type="entry name" value="Ribosomal_Su5_D2-typ_SF"/>
</dbReference>
<dbReference type="Pfam" id="PF22667">
    <property type="entry name" value="Lon_lid"/>
    <property type="match status" value="1"/>
</dbReference>
<evidence type="ECO:0008006" key="11">
    <source>
        <dbReference type="Google" id="ProtNLM"/>
    </source>
</evidence>
<dbReference type="Gene3D" id="3.40.50.300">
    <property type="entry name" value="P-loop containing nucleotide triphosphate hydrolases"/>
    <property type="match status" value="1"/>
</dbReference>
<feature type="domain" description="Lon N-terminal" evidence="9">
    <location>
        <begin position="1"/>
        <end position="90"/>
    </location>
</feature>
<dbReference type="Gene3D" id="1.10.8.60">
    <property type="match status" value="1"/>
</dbReference>
<name>X1B817_9ZZZZ</name>
<evidence type="ECO:0000256" key="2">
    <source>
        <dbReference type="ARBA" id="ARBA00022670"/>
    </source>
</evidence>
<keyword evidence="6" id="KW-0067">ATP-binding</keyword>
<dbReference type="InterPro" id="IPR004815">
    <property type="entry name" value="Lon_bac/euk-typ"/>
</dbReference>
<dbReference type="GO" id="GO:0006508">
    <property type="term" value="P:proteolysis"/>
    <property type="evidence" value="ECO:0007669"/>
    <property type="project" value="UniProtKB-KW"/>
</dbReference>
<dbReference type="PRINTS" id="PR00830">
    <property type="entry name" value="ENDOLAPTASE"/>
</dbReference>
<dbReference type="Gene3D" id="1.20.5.5270">
    <property type="match status" value="1"/>
</dbReference>
<keyword evidence="3" id="KW-0547">Nucleotide-binding</keyword>
<gene>
    <name evidence="10" type="ORF">S01H4_04985</name>
</gene>
<dbReference type="InterPro" id="IPR014721">
    <property type="entry name" value="Ribsml_uS5_D2-typ_fold_subgr"/>
</dbReference>
<dbReference type="FunFam" id="3.40.50.300:FF:000382">
    <property type="entry name" value="Lon protease homolog 2, peroxisomal"/>
    <property type="match status" value="1"/>
</dbReference>
<organism evidence="10">
    <name type="scientific">marine sediment metagenome</name>
    <dbReference type="NCBI Taxonomy" id="412755"/>
    <lineage>
        <taxon>unclassified sequences</taxon>
        <taxon>metagenomes</taxon>
        <taxon>ecological metagenomes</taxon>
    </lineage>
</organism>
<dbReference type="FunFam" id="1.20.5.5270:FF:000002">
    <property type="entry name" value="Lon protease homolog"/>
    <property type="match status" value="1"/>
</dbReference>
<evidence type="ECO:0000313" key="10">
    <source>
        <dbReference type="EMBL" id="GAG68126.1"/>
    </source>
</evidence>
<dbReference type="GO" id="GO:0005524">
    <property type="term" value="F:ATP binding"/>
    <property type="evidence" value="ECO:0007669"/>
    <property type="project" value="UniProtKB-KW"/>
</dbReference>
<keyword evidence="7" id="KW-0346">Stress response</keyword>
<evidence type="ECO:0000256" key="4">
    <source>
        <dbReference type="ARBA" id="ARBA00022801"/>
    </source>
</evidence>
<dbReference type="SUPFAM" id="SSF88697">
    <property type="entry name" value="PUA domain-like"/>
    <property type="match status" value="1"/>
</dbReference>
<dbReference type="SUPFAM" id="SSF54211">
    <property type="entry name" value="Ribosomal protein S5 domain 2-like"/>
    <property type="match status" value="1"/>
</dbReference>
<dbReference type="InterPro" id="IPR054594">
    <property type="entry name" value="Lon_lid"/>
</dbReference>
<dbReference type="InterPro" id="IPR003593">
    <property type="entry name" value="AAA+_ATPase"/>
</dbReference>
<dbReference type="Pfam" id="PF00004">
    <property type="entry name" value="AAA"/>
    <property type="match status" value="1"/>
</dbReference>